<dbReference type="Proteomes" id="UP000036958">
    <property type="component" value="Unassembled WGS sequence"/>
</dbReference>
<keyword evidence="2" id="KW-1003">Cell membrane</keyword>
<keyword evidence="9" id="KW-1185">Reference proteome</keyword>
<accession>A0A0L8V8R0</accession>
<dbReference type="STRING" id="1409788.NC99_24670"/>
<proteinExistence type="predicted"/>
<keyword evidence="5 6" id="KW-0472">Membrane</keyword>
<dbReference type="RefSeq" id="WP_082326444.1">
    <property type="nucleotide sequence ID" value="NZ_LGIA01000154.1"/>
</dbReference>
<evidence type="ECO:0000313" key="9">
    <source>
        <dbReference type="Proteomes" id="UP000036958"/>
    </source>
</evidence>
<feature type="domain" description="Cardiolipin synthase N-terminal" evidence="7">
    <location>
        <begin position="14"/>
        <end position="52"/>
    </location>
</feature>
<evidence type="ECO:0000256" key="4">
    <source>
        <dbReference type="ARBA" id="ARBA00022989"/>
    </source>
</evidence>
<comment type="caution">
    <text evidence="8">The sequence shown here is derived from an EMBL/GenBank/DDBJ whole genome shotgun (WGS) entry which is preliminary data.</text>
</comment>
<evidence type="ECO:0000256" key="3">
    <source>
        <dbReference type="ARBA" id="ARBA00022692"/>
    </source>
</evidence>
<evidence type="ECO:0000256" key="6">
    <source>
        <dbReference type="SAM" id="Phobius"/>
    </source>
</evidence>
<feature type="transmembrane region" description="Helical" evidence="6">
    <location>
        <begin position="35"/>
        <end position="54"/>
    </location>
</feature>
<keyword evidence="4 6" id="KW-1133">Transmembrane helix</keyword>
<comment type="subcellular location">
    <subcellularLocation>
        <location evidence="1">Cell membrane</location>
        <topology evidence="1">Multi-pass membrane protein</topology>
    </subcellularLocation>
</comment>
<dbReference type="AlphaFoldDB" id="A0A0L8V8R0"/>
<evidence type="ECO:0000256" key="2">
    <source>
        <dbReference type="ARBA" id="ARBA00022475"/>
    </source>
</evidence>
<dbReference type="Pfam" id="PF13396">
    <property type="entry name" value="PLDc_N"/>
    <property type="match status" value="1"/>
</dbReference>
<sequence length="61" mass="7064">MDDLVILFIVLAAILWVWAVYDILKTGVRNRLSLSWLVIVIFCPIIGSIAYFQLKPRSRRS</sequence>
<organism evidence="8 9">
    <name type="scientific">Sunxiuqinia dokdonensis</name>
    <dbReference type="NCBI Taxonomy" id="1409788"/>
    <lineage>
        <taxon>Bacteria</taxon>
        <taxon>Pseudomonadati</taxon>
        <taxon>Bacteroidota</taxon>
        <taxon>Bacteroidia</taxon>
        <taxon>Marinilabiliales</taxon>
        <taxon>Prolixibacteraceae</taxon>
        <taxon>Sunxiuqinia</taxon>
    </lineage>
</organism>
<evidence type="ECO:0000259" key="7">
    <source>
        <dbReference type="Pfam" id="PF13396"/>
    </source>
</evidence>
<protein>
    <recommendedName>
        <fullName evidence="7">Cardiolipin synthase N-terminal domain-containing protein</fullName>
    </recommendedName>
</protein>
<dbReference type="EMBL" id="LGIA01000154">
    <property type="protein sequence ID" value="KOH44728.1"/>
    <property type="molecule type" value="Genomic_DNA"/>
</dbReference>
<name>A0A0L8V8R0_9BACT</name>
<dbReference type="OrthoDB" id="1123449at2"/>
<keyword evidence="3 6" id="KW-0812">Transmembrane</keyword>
<gene>
    <name evidence="8" type="ORF">NC99_24670</name>
</gene>
<evidence type="ECO:0000313" key="8">
    <source>
        <dbReference type="EMBL" id="KOH44728.1"/>
    </source>
</evidence>
<dbReference type="InterPro" id="IPR027379">
    <property type="entry name" value="CLS_N"/>
</dbReference>
<evidence type="ECO:0000256" key="1">
    <source>
        <dbReference type="ARBA" id="ARBA00004651"/>
    </source>
</evidence>
<reference evidence="9" key="1">
    <citation type="submission" date="2015-07" db="EMBL/GenBank/DDBJ databases">
        <title>Genome sequencing of Sunxiuqinia dokdonensis strain SK.</title>
        <authorList>
            <person name="Ahn S."/>
            <person name="Kim B.-C."/>
        </authorList>
    </citation>
    <scope>NUCLEOTIDE SEQUENCE [LARGE SCALE GENOMIC DNA]</scope>
    <source>
        <strain evidence="9">SK</strain>
    </source>
</reference>
<evidence type="ECO:0000256" key="5">
    <source>
        <dbReference type="ARBA" id="ARBA00023136"/>
    </source>
</evidence>
<dbReference type="GO" id="GO:0005886">
    <property type="term" value="C:plasma membrane"/>
    <property type="evidence" value="ECO:0007669"/>
    <property type="project" value="UniProtKB-SubCell"/>
</dbReference>